<protein>
    <submittedName>
        <fullName evidence="2">Uncharacterized protein</fullName>
    </submittedName>
</protein>
<reference evidence="2" key="1">
    <citation type="submission" date="2022-11" db="UniProtKB">
        <authorList>
            <consortium name="WormBaseParasite"/>
        </authorList>
    </citation>
    <scope>IDENTIFICATION</scope>
</reference>
<sequence>MFYPKLLIFVYFAAILIVISCKPADLLSSGHIIDVNKPDTSRDKLSALSYTKHSSTIDESYGNPPNREVSDGDDAEILESMKNTKSINAAIDGNQNLINTGVPAGGLSSGNPSKSNSLYSSIFDGGK</sequence>
<dbReference type="WBParaSite" id="ES5_v2.g29954.t1">
    <property type="protein sequence ID" value="ES5_v2.g29954.t1"/>
    <property type="gene ID" value="ES5_v2.g29954"/>
</dbReference>
<evidence type="ECO:0000313" key="2">
    <source>
        <dbReference type="WBParaSite" id="ES5_v2.g29954.t1"/>
    </source>
</evidence>
<organism evidence="1 2">
    <name type="scientific">Panagrolaimus sp. ES5</name>
    <dbReference type="NCBI Taxonomy" id="591445"/>
    <lineage>
        <taxon>Eukaryota</taxon>
        <taxon>Metazoa</taxon>
        <taxon>Ecdysozoa</taxon>
        <taxon>Nematoda</taxon>
        <taxon>Chromadorea</taxon>
        <taxon>Rhabditida</taxon>
        <taxon>Tylenchina</taxon>
        <taxon>Panagrolaimomorpha</taxon>
        <taxon>Panagrolaimoidea</taxon>
        <taxon>Panagrolaimidae</taxon>
        <taxon>Panagrolaimus</taxon>
    </lineage>
</organism>
<evidence type="ECO:0000313" key="1">
    <source>
        <dbReference type="Proteomes" id="UP000887579"/>
    </source>
</evidence>
<accession>A0AC34GK00</accession>
<dbReference type="Proteomes" id="UP000887579">
    <property type="component" value="Unplaced"/>
</dbReference>
<proteinExistence type="predicted"/>
<name>A0AC34GK00_9BILA</name>